<comment type="similarity">
    <text evidence="2">Belongs to the BCKDHA family.</text>
</comment>
<evidence type="ECO:0000313" key="4">
    <source>
        <dbReference type="EMBL" id="KXS19192.1"/>
    </source>
</evidence>
<proteinExistence type="inferred from homology"/>
<dbReference type="PANTHER" id="PTHR43380:SF1">
    <property type="entry name" value="2-OXOISOVALERATE DEHYDROGENASE SUBUNIT ALPHA, MITOCHONDRIAL"/>
    <property type="match status" value="1"/>
</dbReference>
<dbReference type="EMBL" id="KQ965739">
    <property type="protein sequence ID" value="KXS19192.1"/>
    <property type="molecule type" value="Genomic_DNA"/>
</dbReference>
<dbReference type="Proteomes" id="UP000070544">
    <property type="component" value="Unassembled WGS sequence"/>
</dbReference>
<keyword evidence="1 2" id="KW-0560">Oxidoreductase</keyword>
<sequence>ISSDRLVAAYRSMLLLNAMDSVLYDAQRQGRFSFYMTTFGEEATMVAVAEAVKDQDVLFGQYREQGIFIHRGVPISTLLHSWVASACDNNKGRQMPQCIGSRAINFHTMKASLASQLPHAVGAAYALKLRRKQAAQNGMKVEEPAVSLVLFGDGAASEGDFHGAVNIAATLKSPTLFVCRNNGWAISTPLAEQYAGDGIASRGHGYGIPHIRVDATDFFAVLSAMRIARQVALEQETAVLVECLSVRLGHHSTSDDSTVYRSKDEIARQAKLFDPVSRLRRHLVSRGLLDPVEEAKMKESARQEVLHALEVAESVPKPPIDFLFEDVFDELNPRLKEGMADLKRLVDEFPDYYEKGRYAESAEEVERLRSEHGIVH</sequence>
<dbReference type="InterPro" id="IPR029061">
    <property type="entry name" value="THDP-binding"/>
</dbReference>
<comment type="function">
    <text evidence="2">The branched-chain alpha-keto dehydrogenase complex catalyzes the overall conversion of alpha-keto acids to acyl-CoA and CO(2). It contains multiple copies of three enzymatic components: branched-chain alpha-keto acid decarboxylase (E1), lipoamide acyltransferase (E2) and lipoamide dehydrogenase (E3).</text>
</comment>
<keyword evidence="5" id="KW-1185">Reference proteome</keyword>
<protein>
    <recommendedName>
        <fullName evidence="2">2-oxoisovalerate dehydrogenase subunit alpha</fullName>
        <ecNumber evidence="2">1.2.4.4</ecNumber>
    </recommendedName>
    <alternativeName>
        <fullName evidence="2">Branched-chain alpha-keto acid dehydrogenase E1 component alpha chain</fullName>
    </alternativeName>
</protein>
<comment type="cofactor">
    <cofactor evidence="2">
        <name>thiamine diphosphate</name>
        <dbReference type="ChEBI" id="CHEBI:58937"/>
    </cofactor>
</comment>
<dbReference type="GO" id="GO:0003863">
    <property type="term" value="F:branched-chain 2-oxo acid dehydrogenase activity"/>
    <property type="evidence" value="ECO:0007669"/>
    <property type="project" value="UniProtKB-EC"/>
</dbReference>
<gene>
    <name evidence="4" type="ORF">M427DRAFT_95356</name>
</gene>
<accession>A0A139AR47</accession>
<dbReference type="EC" id="1.2.4.4" evidence="2"/>
<dbReference type="CDD" id="cd02000">
    <property type="entry name" value="TPP_E1_PDC_ADC_BCADC"/>
    <property type="match status" value="1"/>
</dbReference>
<name>A0A139AR47_GONPJ</name>
<organism evidence="4 5">
    <name type="scientific">Gonapodya prolifera (strain JEL478)</name>
    <name type="common">Monoblepharis prolifera</name>
    <dbReference type="NCBI Taxonomy" id="1344416"/>
    <lineage>
        <taxon>Eukaryota</taxon>
        <taxon>Fungi</taxon>
        <taxon>Fungi incertae sedis</taxon>
        <taxon>Chytridiomycota</taxon>
        <taxon>Chytridiomycota incertae sedis</taxon>
        <taxon>Monoblepharidomycetes</taxon>
        <taxon>Monoblepharidales</taxon>
        <taxon>Gonapodyaceae</taxon>
        <taxon>Gonapodya</taxon>
    </lineage>
</organism>
<dbReference type="InterPro" id="IPR001017">
    <property type="entry name" value="DH_E1"/>
</dbReference>
<dbReference type="Pfam" id="PF00676">
    <property type="entry name" value="E1_dh"/>
    <property type="match status" value="1"/>
</dbReference>
<dbReference type="STRING" id="1344416.A0A139AR47"/>
<keyword evidence="2" id="KW-0786">Thiamine pyrophosphate</keyword>
<evidence type="ECO:0000256" key="1">
    <source>
        <dbReference type="ARBA" id="ARBA00023002"/>
    </source>
</evidence>
<dbReference type="AlphaFoldDB" id="A0A139AR47"/>
<comment type="catalytic activity">
    <reaction evidence="2">
        <text>N(6)-[(R)-lipoyl]-L-lysyl-[protein] + 3-methyl-2-oxobutanoate + H(+) = N(6)-[(R)-S(8)-2-methylpropanoyldihydrolipoyl]-L-lysyl-[protein] + CO2</text>
        <dbReference type="Rhea" id="RHEA:13457"/>
        <dbReference type="Rhea" id="RHEA-COMP:10474"/>
        <dbReference type="Rhea" id="RHEA-COMP:10497"/>
        <dbReference type="ChEBI" id="CHEBI:11851"/>
        <dbReference type="ChEBI" id="CHEBI:15378"/>
        <dbReference type="ChEBI" id="CHEBI:16526"/>
        <dbReference type="ChEBI" id="CHEBI:83099"/>
        <dbReference type="ChEBI" id="CHEBI:83142"/>
        <dbReference type="EC" id="1.2.4.4"/>
    </reaction>
</comment>
<dbReference type="FunFam" id="3.40.50.970:FF:000108">
    <property type="entry name" value="2-oxoisovalerate dehydrogenase subunit alpha"/>
    <property type="match status" value="1"/>
</dbReference>
<dbReference type="GO" id="GO:0009083">
    <property type="term" value="P:branched-chain amino acid catabolic process"/>
    <property type="evidence" value="ECO:0007669"/>
    <property type="project" value="TreeGrafter"/>
</dbReference>
<dbReference type="PANTHER" id="PTHR43380">
    <property type="entry name" value="2-OXOISOVALERATE DEHYDROGENASE SUBUNIT ALPHA, MITOCHONDRIAL"/>
    <property type="match status" value="1"/>
</dbReference>
<dbReference type="InterPro" id="IPR050771">
    <property type="entry name" value="Alpha-ketoacid_DH_E1_comp"/>
</dbReference>
<dbReference type="Gene3D" id="3.40.50.970">
    <property type="match status" value="1"/>
</dbReference>
<evidence type="ECO:0000259" key="3">
    <source>
        <dbReference type="Pfam" id="PF00676"/>
    </source>
</evidence>
<evidence type="ECO:0000256" key="2">
    <source>
        <dbReference type="RuleBase" id="RU365014"/>
    </source>
</evidence>
<feature type="non-terminal residue" evidence="4">
    <location>
        <position position="1"/>
    </location>
</feature>
<reference evidence="4 5" key="1">
    <citation type="journal article" date="2015" name="Genome Biol. Evol.">
        <title>Phylogenomic analyses indicate that early fungi evolved digesting cell walls of algal ancestors of land plants.</title>
        <authorList>
            <person name="Chang Y."/>
            <person name="Wang S."/>
            <person name="Sekimoto S."/>
            <person name="Aerts A.L."/>
            <person name="Choi C."/>
            <person name="Clum A."/>
            <person name="LaButti K.M."/>
            <person name="Lindquist E.A."/>
            <person name="Yee Ngan C."/>
            <person name="Ohm R.A."/>
            <person name="Salamov A.A."/>
            <person name="Grigoriev I.V."/>
            <person name="Spatafora J.W."/>
            <person name="Berbee M.L."/>
        </authorList>
    </citation>
    <scope>NUCLEOTIDE SEQUENCE [LARGE SCALE GENOMIC DNA]</scope>
    <source>
        <strain evidence="4 5">JEL478</strain>
    </source>
</reference>
<feature type="domain" description="Dehydrogenase E1 component" evidence="3">
    <location>
        <begin position="10"/>
        <end position="320"/>
    </location>
</feature>
<evidence type="ECO:0000313" key="5">
    <source>
        <dbReference type="Proteomes" id="UP000070544"/>
    </source>
</evidence>
<dbReference type="OrthoDB" id="3845at2759"/>
<dbReference type="SUPFAM" id="SSF52518">
    <property type="entry name" value="Thiamin diphosphate-binding fold (THDP-binding)"/>
    <property type="match status" value="1"/>
</dbReference>